<keyword evidence="1" id="KW-1133">Transmembrane helix</keyword>
<dbReference type="Gene3D" id="2.40.50.140">
    <property type="entry name" value="Nucleic acid-binding proteins"/>
    <property type="match status" value="1"/>
</dbReference>
<organism evidence="2 3">
    <name type="scientific">Enterovibrio norvegicus DSM 15893</name>
    <dbReference type="NCBI Taxonomy" id="1121869"/>
    <lineage>
        <taxon>Bacteria</taxon>
        <taxon>Pseudomonadati</taxon>
        <taxon>Pseudomonadota</taxon>
        <taxon>Gammaproteobacteria</taxon>
        <taxon>Vibrionales</taxon>
        <taxon>Vibrionaceae</taxon>
        <taxon>Enterovibrio</taxon>
    </lineage>
</organism>
<protein>
    <submittedName>
        <fullName evidence="2">Uncharacterized protein</fullName>
    </submittedName>
</protein>
<proteinExistence type="predicted"/>
<dbReference type="STRING" id="1121869.SAMN03084138_04231"/>
<accession>A0A1I5WA95</accession>
<dbReference type="OrthoDB" id="7863671at2"/>
<evidence type="ECO:0000313" key="2">
    <source>
        <dbReference type="EMBL" id="SFQ16662.1"/>
    </source>
</evidence>
<dbReference type="GeneID" id="35873243"/>
<feature type="transmembrane region" description="Helical" evidence="1">
    <location>
        <begin position="12"/>
        <end position="30"/>
    </location>
</feature>
<dbReference type="InterPro" id="IPR012340">
    <property type="entry name" value="NA-bd_OB-fold"/>
</dbReference>
<dbReference type="EMBL" id="FOWR01000046">
    <property type="protein sequence ID" value="SFQ16662.1"/>
    <property type="molecule type" value="Genomic_DNA"/>
</dbReference>
<feature type="transmembrane region" description="Helical" evidence="1">
    <location>
        <begin position="35"/>
        <end position="55"/>
    </location>
</feature>
<sequence length="160" mass="16873">MDVVSYLQDNLAEVTIIIGLIFLIVEIWVLGLSTIVLLALGLSTITTGVLVWVGILPATIVGVISGSGIGAGVLTAALWGPMKRMQKGESREFNVHSDLIGLVFELESPMDAHTPATVKYSGVSWQLVLGPAFKDAQLEAGDSVKVIAVDVGKFTVEPAN</sequence>
<dbReference type="AlphaFoldDB" id="A0A1I5WA95"/>
<reference evidence="2 3" key="1">
    <citation type="submission" date="2016-10" db="EMBL/GenBank/DDBJ databases">
        <authorList>
            <person name="de Groot N.N."/>
        </authorList>
    </citation>
    <scope>NUCLEOTIDE SEQUENCE [LARGE SCALE GENOMIC DNA]</scope>
    <source>
        <strain evidence="2 3">DSM 15893</strain>
    </source>
</reference>
<evidence type="ECO:0000313" key="3">
    <source>
        <dbReference type="Proteomes" id="UP000182692"/>
    </source>
</evidence>
<keyword evidence="1" id="KW-0812">Transmembrane</keyword>
<dbReference type="Proteomes" id="UP000182692">
    <property type="component" value="Unassembled WGS sequence"/>
</dbReference>
<feature type="transmembrane region" description="Helical" evidence="1">
    <location>
        <begin position="61"/>
        <end position="81"/>
    </location>
</feature>
<gene>
    <name evidence="2" type="ORF">SAMN03084138_04231</name>
</gene>
<dbReference type="RefSeq" id="WP_017015195.1">
    <property type="nucleotide sequence ID" value="NZ_FOWR01000046.1"/>
</dbReference>
<name>A0A1I5WA95_9GAMM</name>
<evidence type="ECO:0000256" key="1">
    <source>
        <dbReference type="SAM" id="Phobius"/>
    </source>
</evidence>
<keyword evidence="1" id="KW-0472">Membrane</keyword>